<keyword evidence="1" id="KW-1133">Transmembrane helix</keyword>
<proteinExistence type="predicted"/>
<name>A0A402WMN1_SALER</name>
<comment type="caution">
    <text evidence="2">The sequence shown here is derived from an EMBL/GenBank/DDBJ whole genome shotgun (WGS) entry which is preliminary data.</text>
</comment>
<evidence type="ECO:0000313" key="2">
    <source>
        <dbReference type="EMBL" id="MIV46800.1"/>
    </source>
</evidence>
<evidence type="ECO:0000256" key="1">
    <source>
        <dbReference type="SAM" id="Phobius"/>
    </source>
</evidence>
<sequence length="190" mass="22745">MQNNQRWEPDWFLGSLLNNHIDKLVERYSCLRALRIDLFYQHHTAKYHLQNHSQLEMDLRVLMAGMMQVGVVVGFFWVIEWTEDHHYHAHVVFWLDGKYTQKPYIWAEKARELWALITNGDGWLHRCEFKPHYRANINIPVHYDDADSITNIRQVLAYMAKTQQKHDLLLFGCNEVPERPVTGRPRKTDF</sequence>
<accession>A0A402WMN1</accession>
<feature type="transmembrane region" description="Helical" evidence="1">
    <location>
        <begin position="59"/>
        <end position="79"/>
    </location>
</feature>
<dbReference type="AlphaFoldDB" id="A0A402WMN1"/>
<organism evidence="2">
    <name type="scientific">Salmonella enterica</name>
    <name type="common">Salmonella choleraesuis</name>
    <dbReference type="NCBI Taxonomy" id="28901"/>
    <lineage>
        <taxon>Bacteria</taxon>
        <taxon>Pseudomonadati</taxon>
        <taxon>Pseudomonadota</taxon>
        <taxon>Gammaproteobacteria</taxon>
        <taxon>Enterobacterales</taxon>
        <taxon>Enterobacteriaceae</taxon>
        <taxon>Salmonella</taxon>
    </lineage>
</organism>
<protein>
    <submittedName>
        <fullName evidence="2">Inovirus Gp2 family protein</fullName>
    </submittedName>
</protein>
<gene>
    <name evidence="2" type="ORF">A7E06_25735</name>
</gene>
<dbReference type="Proteomes" id="UP000839530">
    <property type="component" value="Unassembled WGS sequence"/>
</dbReference>
<reference evidence="2" key="1">
    <citation type="submission" date="2018-07" db="EMBL/GenBank/DDBJ databases">
        <authorList>
            <consortium name="GenomeTrakr network: Whole genome sequencing for foodborne pathogen traceback"/>
        </authorList>
    </citation>
    <scope>NUCLEOTIDE SEQUENCE [LARGE SCALE GENOMIC DNA]</scope>
    <source>
        <strain evidence="2">CFSAN048114</strain>
    </source>
</reference>
<keyword evidence="1" id="KW-0472">Membrane</keyword>
<keyword evidence="1" id="KW-0812">Transmembrane</keyword>
<dbReference type="EMBL" id="RSUV01000029">
    <property type="protein sequence ID" value="MIV46800.1"/>
    <property type="molecule type" value="Genomic_DNA"/>
</dbReference>